<accession>V9W1W1</accession>
<organism evidence="2 3">
    <name type="scientific">Leisingera methylohalidivorans DSM 14336</name>
    <dbReference type="NCBI Taxonomy" id="999552"/>
    <lineage>
        <taxon>Bacteria</taxon>
        <taxon>Pseudomonadati</taxon>
        <taxon>Pseudomonadota</taxon>
        <taxon>Alphaproteobacteria</taxon>
        <taxon>Rhodobacterales</taxon>
        <taxon>Roseobacteraceae</taxon>
        <taxon>Leisingera</taxon>
    </lineage>
</organism>
<dbReference type="PATRIC" id="fig|999552.6.peg.3047"/>
<evidence type="ECO:0000313" key="2">
    <source>
        <dbReference type="EMBL" id="AHD03162.1"/>
    </source>
</evidence>
<dbReference type="Proteomes" id="UP000018780">
    <property type="component" value="Chromosome"/>
</dbReference>
<dbReference type="SUPFAM" id="SSF46785">
    <property type="entry name" value="Winged helix' DNA-binding domain"/>
    <property type="match status" value="1"/>
</dbReference>
<dbReference type="InterPro" id="IPR036390">
    <property type="entry name" value="WH_DNA-bd_sf"/>
</dbReference>
<dbReference type="OrthoDB" id="9813056at2"/>
<proteinExistence type="predicted"/>
<feature type="domain" description="HTH lysR-type" evidence="1">
    <location>
        <begin position="10"/>
        <end position="49"/>
    </location>
</feature>
<dbReference type="InterPro" id="IPR000847">
    <property type="entry name" value="LysR_HTH_N"/>
</dbReference>
<reference evidence="2 3" key="1">
    <citation type="submission" date="2013-09" db="EMBL/GenBank/DDBJ databases">
        <authorList>
            <consortium name="DOE Joint Genome Institute"/>
            <person name="Klenk H.-P."/>
            <person name="Huntemann M."/>
            <person name="Han J."/>
            <person name="Chen A."/>
            <person name="Kyrpides N."/>
            <person name="Mavromatis K."/>
            <person name="Markowitz V."/>
            <person name="Palaniappan K."/>
            <person name="Ivanova N."/>
            <person name="Schaumberg A."/>
            <person name="Pati A."/>
            <person name="Liolios K."/>
            <person name="Nordberg H.P."/>
            <person name="Cantor M.N."/>
            <person name="Hua S.X."/>
            <person name="Woyke T."/>
        </authorList>
    </citation>
    <scope>NUCLEOTIDE SEQUENCE [LARGE SCALE GENOMIC DNA]</scope>
    <source>
        <strain evidence="2 3">DSM 14336</strain>
    </source>
</reference>
<keyword evidence="3" id="KW-1185">Reference proteome</keyword>
<dbReference type="GO" id="GO:0003700">
    <property type="term" value="F:DNA-binding transcription factor activity"/>
    <property type="evidence" value="ECO:0007669"/>
    <property type="project" value="InterPro"/>
</dbReference>
<sequence>MEAELQPVALSAFDLVVRHGNFTGTAEALGLAQSAVSQKIKGLETELGIAGERYKNYISFNNYGMVIQSGYPAMALPWAGWG</sequence>
<protein>
    <recommendedName>
        <fullName evidence="1">HTH lysR-type domain-containing protein</fullName>
    </recommendedName>
</protein>
<dbReference type="Pfam" id="PF00126">
    <property type="entry name" value="HTH_1"/>
    <property type="match status" value="1"/>
</dbReference>
<dbReference type="HOGENOM" id="CLU_2554104_0_0_5"/>
<dbReference type="AlphaFoldDB" id="V9W1W1"/>
<dbReference type="Gene3D" id="1.10.10.10">
    <property type="entry name" value="Winged helix-like DNA-binding domain superfamily/Winged helix DNA-binding domain"/>
    <property type="match status" value="1"/>
</dbReference>
<dbReference type="PROSITE" id="PS50931">
    <property type="entry name" value="HTH_LYSR"/>
    <property type="match status" value="1"/>
</dbReference>
<dbReference type="InterPro" id="IPR036388">
    <property type="entry name" value="WH-like_DNA-bd_sf"/>
</dbReference>
<evidence type="ECO:0000313" key="3">
    <source>
        <dbReference type="Proteomes" id="UP000018780"/>
    </source>
</evidence>
<dbReference type="EMBL" id="CP006773">
    <property type="protein sequence ID" value="AHD03162.1"/>
    <property type="molecule type" value="Genomic_DNA"/>
</dbReference>
<dbReference type="KEGG" id="lmd:METH_15225"/>
<evidence type="ECO:0000259" key="1">
    <source>
        <dbReference type="PROSITE" id="PS50931"/>
    </source>
</evidence>
<gene>
    <name evidence="2" type="ORF">METH_15225</name>
</gene>
<name>V9W1W1_9RHOB</name>